<reference evidence="1 2" key="1">
    <citation type="submission" date="2018-05" db="EMBL/GenBank/DDBJ databases">
        <title>Freshwater and sediment microbial communities from various areas in North America, analyzing microbe dynamics in response to fracking.</title>
        <authorList>
            <person name="Lamendella R."/>
        </authorList>
    </citation>
    <scope>NUCLEOTIDE SEQUENCE [LARGE SCALE GENOMIC DNA]</scope>
    <source>
        <strain evidence="1 2">67</strain>
    </source>
</reference>
<evidence type="ECO:0000313" key="1">
    <source>
        <dbReference type="EMBL" id="PXW46404.1"/>
    </source>
</evidence>
<dbReference type="EMBL" id="QJJG01000005">
    <property type="protein sequence ID" value="PXW46404.1"/>
    <property type="molecule type" value="Genomic_DNA"/>
</dbReference>
<organism evidence="1 2">
    <name type="scientific">Klebsiella oxytoca</name>
    <dbReference type="NCBI Taxonomy" id="571"/>
    <lineage>
        <taxon>Bacteria</taxon>
        <taxon>Pseudomonadati</taxon>
        <taxon>Pseudomonadota</taxon>
        <taxon>Gammaproteobacteria</taxon>
        <taxon>Enterobacterales</taxon>
        <taxon>Enterobacteriaceae</taxon>
        <taxon>Klebsiella/Raoultella group</taxon>
        <taxon>Klebsiella</taxon>
    </lineage>
</organism>
<protein>
    <submittedName>
        <fullName evidence="1">Uncharacterized protein</fullName>
    </submittedName>
</protein>
<name>A0A318FRU6_KLEOX</name>
<sequence length="118" mass="12864">MSKVYPFNTSAVVLMFSINNGDFIRLPNTSSSFQWTPLPPSNNPIFYNQLLPPKGGLGLGSNILTLYPASSGPECAGVLNVFIPENLNIISVQIYLCWKDTTHVGVVVCNDGQYIQAI</sequence>
<dbReference type="RefSeq" id="WP_110273459.1">
    <property type="nucleotide sequence ID" value="NZ_QJJG01000005.1"/>
</dbReference>
<accession>A0A318FRU6</accession>
<dbReference type="Proteomes" id="UP000247485">
    <property type="component" value="Unassembled WGS sequence"/>
</dbReference>
<evidence type="ECO:0000313" key="2">
    <source>
        <dbReference type="Proteomes" id="UP000247485"/>
    </source>
</evidence>
<comment type="caution">
    <text evidence="1">The sequence shown here is derived from an EMBL/GenBank/DDBJ whole genome shotgun (WGS) entry which is preliminary data.</text>
</comment>
<proteinExistence type="predicted"/>
<dbReference type="AlphaFoldDB" id="A0A318FRU6"/>
<gene>
    <name evidence="1" type="ORF">DET57_10578</name>
</gene>